<dbReference type="PANTHER" id="PTHR30466:SF15">
    <property type="entry name" value="POSSIBLE OXIDOREDUCTASE"/>
    <property type="match status" value="1"/>
</dbReference>
<reference evidence="3 4" key="1">
    <citation type="submission" date="2024-09" db="EMBL/GenBank/DDBJ databases">
        <authorList>
            <person name="Lee S.D."/>
        </authorList>
    </citation>
    <scope>NUCLEOTIDE SEQUENCE [LARGE SCALE GENOMIC DNA]</scope>
    <source>
        <strain evidence="3 4">N8-3</strain>
    </source>
</reference>
<evidence type="ECO:0000256" key="1">
    <source>
        <dbReference type="ARBA" id="ARBA00023002"/>
    </source>
</evidence>
<protein>
    <submittedName>
        <fullName evidence="3">Flavin reductase family protein</fullName>
        <ecNumber evidence="3">1.5.1.-</ecNumber>
    </submittedName>
</protein>
<dbReference type="Pfam" id="PF01613">
    <property type="entry name" value="Flavin_Reduct"/>
    <property type="match status" value="1"/>
</dbReference>
<dbReference type="RefSeq" id="WP_380532294.1">
    <property type="nucleotide sequence ID" value="NZ_JBHFAB010000002.1"/>
</dbReference>
<dbReference type="Proteomes" id="UP001592531">
    <property type="component" value="Unassembled WGS sequence"/>
</dbReference>
<dbReference type="Gene3D" id="2.30.110.10">
    <property type="entry name" value="Electron Transport, Fmn-binding Protein, Chain A"/>
    <property type="match status" value="1"/>
</dbReference>
<evidence type="ECO:0000313" key="4">
    <source>
        <dbReference type="Proteomes" id="UP001592531"/>
    </source>
</evidence>
<dbReference type="EC" id="1.5.1.-" evidence="3"/>
<accession>A0ABV6VQ54</accession>
<gene>
    <name evidence="3" type="ORF">ACEZDE_04280</name>
</gene>
<dbReference type="PANTHER" id="PTHR30466">
    <property type="entry name" value="FLAVIN REDUCTASE"/>
    <property type="match status" value="1"/>
</dbReference>
<evidence type="ECO:0000259" key="2">
    <source>
        <dbReference type="SMART" id="SM00903"/>
    </source>
</evidence>
<keyword evidence="1 3" id="KW-0560">Oxidoreductase</keyword>
<feature type="domain" description="Flavin reductase like" evidence="2">
    <location>
        <begin position="9"/>
        <end position="154"/>
    </location>
</feature>
<name>A0ABV6VQ54_9ACTN</name>
<dbReference type="InterPro" id="IPR002563">
    <property type="entry name" value="Flavin_Rdtase-like_dom"/>
</dbReference>
<sequence>MVAGFEKFISRVDGPVYIVTAAVEGERAGCLVGFACQSSIDPPRFVVWISKQNHTYQLARRANLLAVHLLPRDHALAELFGGQTGDEVDKFSLVPHQDGPGGVPVLTEAVAWFAGHVEDHADWGDHVGFLLAPVDGDAVARGRPLSLTDVADIEAGHPA</sequence>
<dbReference type="EMBL" id="JBHFAB010000002">
    <property type="protein sequence ID" value="MFC1415864.1"/>
    <property type="molecule type" value="Genomic_DNA"/>
</dbReference>
<dbReference type="SMART" id="SM00903">
    <property type="entry name" value="Flavin_Reduct"/>
    <property type="match status" value="1"/>
</dbReference>
<proteinExistence type="predicted"/>
<comment type="caution">
    <text evidence="3">The sequence shown here is derived from an EMBL/GenBank/DDBJ whole genome shotgun (WGS) entry which is preliminary data.</text>
</comment>
<dbReference type="InterPro" id="IPR050268">
    <property type="entry name" value="NADH-dep_flavin_reductase"/>
</dbReference>
<keyword evidence="4" id="KW-1185">Reference proteome</keyword>
<dbReference type="SUPFAM" id="SSF50475">
    <property type="entry name" value="FMN-binding split barrel"/>
    <property type="match status" value="1"/>
</dbReference>
<organism evidence="3 4">
    <name type="scientific">Streptacidiphilus cavernicola</name>
    <dbReference type="NCBI Taxonomy" id="3342716"/>
    <lineage>
        <taxon>Bacteria</taxon>
        <taxon>Bacillati</taxon>
        <taxon>Actinomycetota</taxon>
        <taxon>Actinomycetes</taxon>
        <taxon>Kitasatosporales</taxon>
        <taxon>Streptomycetaceae</taxon>
        <taxon>Streptacidiphilus</taxon>
    </lineage>
</organism>
<dbReference type="GO" id="GO:0016491">
    <property type="term" value="F:oxidoreductase activity"/>
    <property type="evidence" value="ECO:0007669"/>
    <property type="project" value="UniProtKB-KW"/>
</dbReference>
<evidence type="ECO:0000313" key="3">
    <source>
        <dbReference type="EMBL" id="MFC1415864.1"/>
    </source>
</evidence>
<dbReference type="InterPro" id="IPR012349">
    <property type="entry name" value="Split_barrel_FMN-bd"/>
</dbReference>